<keyword evidence="2" id="KW-0812">Transmembrane</keyword>
<feature type="domain" description="AsmA" evidence="3">
    <location>
        <begin position="323"/>
        <end position="559"/>
    </location>
</feature>
<reference evidence="4 5" key="1">
    <citation type="submission" date="2013-07" db="EMBL/GenBank/DDBJ databases">
        <title>Comparative Genomic and Metabolomic Analysis of Twelve Strains of Pseudoalteromonas luteoviolacea.</title>
        <authorList>
            <person name="Vynne N.G."/>
            <person name="Mansson M."/>
            <person name="Gram L."/>
        </authorList>
    </citation>
    <scope>NUCLEOTIDE SEQUENCE [LARGE SCALE GENOMIC DNA]</scope>
    <source>
        <strain evidence="4 5">NCIMB 1942</strain>
    </source>
</reference>
<dbReference type="Pfam" id="PF05170">
    <property type="entry name" value="AsmA"/>
    <property type="match status" value="2"/>
</dbReference>
<dbReference type="PANTHER" id="PTHR30441:SF4">
    <property type="entry name" value="PROTEIN ASMA"/>
    <property type="match status" value="1"/>
</dbReference>
<dbReference type="GO" id="GO:0005886">
    <property type="term" value="C:plasma membrane"/>
    <property type="evidence" value="ECO:0007669"/>
    <property type="project" value="TreeGrafter"/>
</dbReference>
<dbReference type="PANTHER" id="PTHR30441">
    <property type="entry name" value="DUF748 DOMAIN-CONTAINING PROTEIN"/>
    <property type="match status" value="1"/>
</dbReference>
<evidence type="ECO:0000313" key="5">
    <source>
        <dbReference type="Proteomes" id="UP000076587"/>
    </source>
</evidence>
<accession>A0A167HSJ4</accession>
<dbReference type="AlphaFoldDB" id="A0A167HSJ4"/>
<dbReference type="EMBL" id="AUXT01000007">
    <property type="protein sequence ID" value="KZN58480.1"/>
    <property type="molecule type" value="Genomic_DNA"/>
</dbReference>
<keyword evidence="2" id="KW-1133">Transmembrane helix</keyword>
<gene>
    <name evidence="4" type="ORF">N482_21960</name>
</gene>
<dbReference type="OrthoDB" id="9766390at2"/>
<keyword evidence="2" id="KW-0472">Membrane</keyword>
<comment type="caution">
    <text evidence="4">The sequence shown here is derived from an EMBL/GenBank/DDBJ whole genome shotgun (WGS) entry which is preliminary data.</text>
</comment>
<dbReference type="PATRIC" id="fig|1365253.3.peg.224"/>
<organism evidence="4 5">
    <name type="scientific">Pseudoalteromonas luteoviolacea NCIMB 1942</name>
    <dbReference type="NCBI Taxonomy" id="1365253"/>
    <lineage>
        <taxon>Bacteria</taxon>
        <taxon>Pseudomonadati</taxon>
        <taxon>Pseudomonadota</taxon>
        <taxon>Gammaproteobacteria</taxon>
        <taxon>Alteromonadales</taxon>
        <taxon>Pseudoalteromonadaceae</taxon>
        <taxon>Pseudoalteromonas</taxon>
    </lineage>
</organism>
<sequence>MKAIVKGVIGVVVLIVALLILAPLLIPTETIVSQITSQVEKTTGRTLTISGDSELSVFPELNITLNQVEFANMPTGSQPNMLTMEQLAVHIPWLSLLSGEFKLERFVINNPQVLLEVDTKGQPNWQLFPTAPEADKPPGESEQQSGATQLPAGFDISLGEVAIYGGSVTYKDAQTNTEKKVNDLDLSVMLPSLYQPLTIHGAISYHAQRFELELAVDDPAKAIQSEDFKFSKKLRNELVNLDFNGEIVEQAKRFKGELMVSGDSVKALTTWQSISLDAKDNAFNQFKINGAMQFADSVFTLSRFSAELDALKIEGSASVHLKERMSVSADVDLGMLDLNPYLPEPVKVAEEVPTEQENTPAQPIVWDDTEIDLSALNQLDANLKVRSTGLKARKITLGENQLSVQLDQGKARISLDKFKAYEGSGRGAIAVNAATKPYVIETNFALKAINAEPLLTDAVDFDKVLGKGSINWNLTTLGVSQKQFVSQLGGKLAFEFKDGGVKGVNLAEMVRKGQEMLKGNFSGLSEGINADFDPEQKTDFSALTGSFSFNQGVGKNNDLLLASPLIRVTGSGTVDLPKTFVDYRLVTGIVDTIEGQSSHDTSTGFKVPARIKGPFHQVETSLDFSSAAKDKAKDTIKDKLKDKFKGLFGG</sequence>
<name>A0A167HSJ4_9GAMM</name>
<evidence type="ECO:0000256" key="2">
    <source>
        <dbReference type="SAM" id="Phobius"/>
    </source>
</evidence>
<proteinExistence type="predicted"/>
<evidence type="ECO:0000259" key="3">
    <source>
        <dbReference type="Pfam" id="PF05170"/>
    </source>
</evidence>
<feature type="region of interest" description="Disordered" evidence="1">
    <location>
        <begin position="127"/>
        <end position="147"/>
    </location>
</feature>
<evidence type="ECO:0000313" key="4">
    <source>
        <dbReference type="EMBL" id="KZN58480.1"/>
    </source>
</evidence>
<dbReference type="GO" id="GO:0090313">
    <property type="term" value="P:regulation of protein targeting to membrane"/>
    <property type="evidence" value="ECO:0007669"/>
    <property type="project" value="TreeGrafter"/>
</dbReference>
<dbReference type="RefSeq" id="WP_063375324.1">
    <property type="nucleotide sequence ID" value="NZ_AUXT01000007.1"/>
</dbReference>
<dbReference type="InterPro" id="IPR052894">
    <property type="entry name" value="AsmA-related"/>
</dbReference>
<feature type="transmembrane region" description="Helical" evidence="2">
    <location>
        <begin position="7"/>
        <end position="26"/>
    </location>
</feature>
<dbReference type="InterPro" id="IPR007844">
    <property type="entry name" value="AsmA"/>
</dbReference>
<dbReference type="Proteomes" id="UP000076587">
    <property type="component" value="Unassembled WGS sequence"/>
</dbReference>
<evidence type="ECO:0000256" key="1">
    <source>
        <dbReference type="SAM" id="MobiDB-lite"/>
    </source>
</evidence>
<feature type="domain" description="AsmA" evidence="3">
    <location>
        <begin position="5"/>
        <end position="288"/>
    </location>
</feature>
<protein>
    <recommendedName>
        <fullName evidence="3">AsmA domain-containing protein</fullName>
    </recommendedName>
</protein>